<dbReference type="RefSeq" id="WP_285671351.1">
    <property type="nucleotide sequence ID" value="NZ_BSYI01000011.1"/>
</dbReference>
<reference evidence="1 2" key="1">
    <citation type="submission" date="2023-04" db="EMBL/GenBank/DDBJ databases">
        <title>Marinoamorphus aggregata gen. nov., sp. Nov., isolate from tissue of brittle star Ophioplocus japonicus.</title>
        <authorList>
            <person name="Kawano K."/>
            <person name="Sawayama S."/>
            <person name="Nakagawa S."/>
        </authorList>
    </citation>
    <scope>NUCLEOTIDE SEQUENCE [LARGE SCALE GENOMIC DNA]</scope>
    <source>
        <strain evidence="1 2">NKW23</strain>
    </source>
</reference>
<organism evidence="1 2">
    <name type="scientific">Paralimibaculum aggregatum</name>
    <dbReference type="NCBI Taxonomy" id="3036245"/>
    <lineage>
        <taxon>Bacteria</taxon>
        <taxon>Pseudomonadati</taxon>
        <taxon>Pseudomonadota</taxon>
        <taxon>Alphaproteobacteria</taxon>
        <taxon>Rhodobacterales</taxon>
        <taxon>Paracoccaceae</taxon>
        <taxon>Paralimibaculum</taxon>
    </lineage>
</organism>
<proteinExistence type="predicted"/>
<gene>
    <name evidence="1" type="ORF">LNKW23_17810</name>
</gene>
<sequence length="187" mass="19737">MTVKLWEYARLVAAVVAAFVLGWWAAPAAAWERGQHLMTVPPHHRACQVGVIVPSTDGKVAARYGLHVTIRWPADLAAQLLRPAVPPPPACAVDSVPIPAGRPAAVICSATETRIAANLIRSGADRYRLPRGADAGAVLLAGCEGRRIACPAGWAATAERILRAKGPRYGLRDIARLSAAMRSACGL</sequence>
<evidence type="ECO:0000313" key="1">
    <source>
        <dbReference type="EMBL" id="GMG82568.1"/>
    </source>
</evidence>
<name>A0ABQ6LP40_9RHOB</name>
<dbReference type="Proteomes" id="UP001239909">
    <property type="component" value="Unassembled WGS sequence"/>
</dbReference>
<protein>
    <submittedName>
        <fullName evidence="1">Uncharacterized protein</fullName>
    </submittedName>
</protein>
<evidence type="ECO:0000313" key="2">
    <source>
        <dbReference type="Proteomes" id="UP001239909"/>
    </source>
</evidence>
<keyword evidence="2" id="KW-1185">Reference proteome</keyword>
<accession>A0ABQ6LP40</accession>
<comment type="caution">
    <text evidence="1">The sequence shown here is derived from an EMBL/GenBank/DDBJ whole genome shotgun (WGS) entry which is preliminary data.</text>
</comment>
<dbReference type="EMBL" id="BSYI01000011">
    <property type="protein sequence ID" value="GMG82568.1"/>
    <property type="molecule type" value="Genomic_DNA"/>
</dbReference>